<name>A0A4V2Y778_9ACTN</name>
<reference evidence="1 2" key="1">
    <citation type="submission" date="2019-03" db="EMBL/GenBank/DDBJ databases">
        <title>Draft genome sequences of novel Actinobacteria.</title>
        <authorList>
            <person name="Sahin N."/>
            <person name="Ay H."/>
            <person name="Saygin H."/>
        </authorList>
    </citation>
    <scope>NUCLEOTIDE SEQUENCE [LARGE SCALE GENOMIC DNA]</scope>
    <source>
        <strain evidence="1 2">KC310</strain>
    </source>
</reference>
<evidence type="ECO:0000313" key="2">
    <source>
        <dbReference type="Proteomes" id="UP000295258"/>
    </source>
</evidence>
<organism evidence="1 2">
    <name type="scientific">Nonomuraea deserti</name>
    <dbReference type="NCBI Taxonomy" id="1848322"/>
    <lineage>
        <taxon>Bacteria</taxon>
        <taxon>Bacillati</taxon>
        <taxon>Actinomycetota</taxon>
        <taxon>Actinomycetes</taxon>
        <taxon>Streptosporangiales</taxon>
        <taxon>Streptosporangiaceae</taxon>
        <taxon>Nonomuraea</taxon>
    </lineage>
</organism>
<dbReference type="InterPro" id="IPR027417">
    <property type="entry name" value="P-loop_NTPase"/>
</dbReference>
<dbReference type="EMBL" id="SMKO01000211">
    <property type="protein sequence ID" value="TDC91035.1"/>
    <property type="molecule type" value="Genomic_DNA"/>
</dbReference>
<sequence length="1105" mass="121645">MSEIPARHVFIYAALALAGHYFPRHDEDGQVLAPFHEASFFATRKPQAWERWQDLSFEERRRIADVMSLAPAELADAKAFAVAAKALLGALDDVGDDASEANRAVVRPFVLAGRVPSRADAARPHVGGDLLDYVDRITARFRRPSTRPQPPDFAGPGVWQTRKVYVTGEGWVHGKLTIPTYPDFAAAPDHSVLPTVSTASYTPEIGPTVKELLDLSELIQRRYEREADRYLYGTLSRLFNALRCAESDSAVEVLRLIAGQTQILNAPTGTGKTVLVRVLASWFAVQGLRIMLVVPDVKATLSTAWEISADLEFLHREGELSHPASCVPLMSPNRRQERARKHAALIREDPHAPGEWGKRGLRDIDNLAYSCAQPRFLDTAGTYPAGQENCFSLERDNGYFACPWLPTCDKYAPVYAACGAAVVVTNHHNFVDGNLQVGLVLDGRPTRGVSVREFGLRTCHAVVIDEIDQFQHTVIDKCATHVVLHSRRPWTSAPQKFDIDAKKLPIRVETSLVNPVSHVRLMAEFLLLSICQGALHLTTADDEQTMNRRSTQHNAGWRLAHSRDRELIELLFPGVVAEGENIPSDLYAKLDSLLPARYGVTNPFAGADLETDLAWDDVRQALDALAAPRGNDFLDLVKLELHDFLTDIVPDARRRSRAINLLVVRGYLKELDAALSMLRDHVQLLRHSGLSSANSLLEAVHPRAVNSVLPLGMLGRAITGYRVTGLDNRERDAELSAQNISGDPHTYVSELGGLVALLTARIERPVVGLSATAYFPQAVREHVHAPVAWWMTDAQARSIVAESHKITYGPGHALMGEAIRISGTHPAGKSAALVELGTRLYEKIAQKIEKLRRKDPDRARVILTANSYEQCAYLALGLTRAKGFNHRVCVAVPSDDPNRHAKYLPPASLAQPVTPEQFEDFPASGDILIAPLAVIARGLNIVVATRSAVQSIYLCTRPPLTIDEPAWMYGSINAAGISALPSGGSADPVEALRVAGEEAWQQLGLVLRSPTQFSAMTHTLQEQVIAGMLVDLIQLAGRARRGGTDMNLHLVDYAFQDETWSSDLMTIIKRIHSRWPPEVQQRMNDLYGEALGAFLSYAGIDPNRI</sequence>
<evidence type="ECO:0008006" key="3">
    <source>
        <dbReference type="Google" id="ProtNLM"/>
    </source>
</evidence>
<dbReference type="SUPFAM" id="SSF52540">
    <property type="entry name" value="P-loop containing nucleoside triphosphate hydrolases"/>
    <property type="match status" value="1"/>
</dbReference>
<accession>A0A4V2Y778</accession>
<comment type="caution">
    <text evidence="1">The sequence shown here is derived from an EMBL/GenBank/DDBJ whole genome shotgun (WGS) entry which is preliminary data.</text>
</comment>
<protein>
    <recommendedName>
        <fullName evidence="3">Helicase ATP-binding domain-containing protein</fullName>
    </recommendedName>
</protein>
<gene>
    <name evidence="1" type="ORF">E1292_43015</name>
</gene>
<evidence type="ECO:0000313" key="1">
    <source>
        <dbReference type="EMBL" id="TDC91035.1"/>
    </source>
</evidence>
<dbReference type="Gene3D" id="3.40.50.300">
    <property type="entry name" value="P-loop containing nucleotide triphosphate hydrolases"/>
    <property type="match status" value="1"/>
</dbReference>
<proteinExistence type="predicted"/>
<keyword evidence="2" id="KW-1185">Reference proteome</keyword>
<dbReference type="AlphaFoldDB" id="A0A4V2Y778"/>
<dbReference type="RefSeq" id="WP_132605275.1">
    <property type="nucleotide sequence ID" value="NZ_SMKO01000211.1"/>
</dbReference>
<dbReference type="Proteomes" id="UP000295258">
    <property type="component" value="Unassembled WGS sequence"/>
</dbReference>